<keyword evidence="2" id="KW-0472">Membrane</keyword>
<keyword evidence="3" id="KW-1185">Reference proteome</keyword>
<organism evidence="5">
    <name type="scientific">Lingula anatina</name>
    <name type="common">Brachiopod</name>
    <name type="synonym">Lingula unguis</name>
    <dbReference type="NCBI Taxonomy" id="7574"/>
    <lineage>
        <taxon>Eukaryota</taxon>
        <taxon>Metazoa</taxon>
        <taxon>Spiralia</taxon>
        <taxon>Lophotrochozoa</taxon>
        <taxon>Brachiopoda</taxon>
        <taxon>Linguliformea</taxon>
        <taxon>Lingulata</taxon>
        <taxon>Lingulida</taxon>
        <taxon>Linguloidea</taxon>
        <taxon>Lingulidae</taxon>
        <taxon>Lingula</taxon>
    </lineage>
</organism>
<keyword evidence="2" id="KW-0812">Transmembrane</keyword>
<accession>A0A1S3HL53</accession>
<reference evidence="5" key="1">
    <citation type="submission" date="2023-09" db="UniProtKB">
        <authorList>
            <consortium name="RefSeq"/>
        </authorList>
    </citation>
    <scope>IDENTIFICATION</scope>
    <source>
        <tissue evidence="4 5">Gonads</tissue>
    </source>
</reference>
<dbReference type="GeneID" id="106155421"/>
<dbReference type="RefSeq" id="XP_013385724.1">
    <property type="nucleotide sequence ID" value="XM_013530270.1"/>
</dbReference>
<proteinExistence type="predicted"/>
<evidence type="ECO:0000313" key="5">
    <source>
        <dbReference type="RefSeq" id="XP_013385739.1"/>
    </source>
</evidence>
<dbReference type="Proteomes" id="UP000085678">
    <property type="component" value="Unplaced"/>
</dbReference>
<gene>
    <name evidence="5" type="primary">LOC106155424</name>
    <name evidence="4" type="synonym">LOC106155421</name>
</gene>
<dbReference type="AlphaFoldDB" id="A0A1S3HL53"/>
<evidence type="ECO:0000313" key="3">
    <source>
        <dbReference type="Proteomes" id="UP000085678"/>
    </source>
</evidence>
<dbReference type="RefSeq" id="XP_013385739.1">
    <property type="nucleotide sequence ID" value="XM_013530285.2"/>
</dbReference>
<feature type="region of interest" description="Disordered" evidence="1">
    <location>
        <begin position="183"/>
        <end position="202"/>
    </location>
</feature>
<evidence type="ECO:0000313" key="4">
    <source>
        <dbReference type="RefSeq" id="XP_013385724.1"/>
    </source>
</evidence>
<sequence>MVDFGGLHHWEISAIAIGLFCLAILAVIYGVWLYLDYKKRLFLARAKFLYQNGKAGSTMNRSLVPKEGPEGTEMRTMPRVPQLPPGFVGIPDEFVVVEGPKGEQIFARAEAVNYREERFIARMLYPVSNDENLFTVSNDVDLLPFVRIITKAVDAVRRGDKFQLVLPEVPEIPDYMSEANYPSRGDNMSMTSDALIGRDSPV</sequence>
<dbReference type="GeneID" id="106155424"/>
<keyword evidence="2" id="KW-1133">Transmembrane helix</keyword>
<protein>
    <submittedName>
        <fullName evidence="4">Uncharacterized protein LOC106155421</fullName>
    </submittedName>
    <submittedName>
        <fullName evidence="5">Uncharacterized protein LOC106155424</fullName>
    </submittedName>
</protein>
<dbReference type="KEGG" id="lak:106155421"/>
<evidence type="ECO:0000256" key="1">
    <source>
        <dbReference type="SAM" id="MobiDB-lite"/>
    </source>
</evidence>
<feature type="transmembrane region" description="Helical" evidence="2">
    <location>
        <begin position="12"/>
        <end position="35"/>
    </location>
</feature>
<evidence type="ECO:0000256" key="2">
    <source>
        <dbReference type="SAM" id="Phobius"/>
    </source>
</evidence>
<dbReference type="KEGG" id="lak:106155424"/>
<name>A0A1S3HL53_LINAN</name>